<proteinExistence type="inferred from homology"/>
<dbReference type="GO" id="GO:0001216">
    <property type="term" value="F:DNA-binding transcription activator activity"/>
    <property type="evidence" value="ECO:0007669"/>
    <property type="project" value="InterPro"/>
</dbReference>
<keyword evidence="7" id="KW-0238">DNA-binding</keyword>
<evidence type="ECO:0000256" key="3">
    <source>
        <dbReference type="ARBA" id="ARBA00022679"/>
    </source>
</evidence>
<keyword evidence="3" id="KW-0808">Transferase</keyword>
<dbReference type="RefSeq" id="WP_013579550.1">
    <property type="nucleotide sequence ID" value="NC_015064.1"/>
</dbReference>
<dbReference type="Gene3D" id="1.10.10.1330">
    <property type="entry name" value="RNA polymerase sigma-54 factor, core-binding domain"/>
    <property type="match status" value="1"/>
</dbReference>
<dbReference type="GO" id="GO:0003677">
    <property type="term" value="F:DNA binding"/>
    <property type="evidence" value="ECO:0007669"/>
    <property type="project" value="UniProtKB-KW"/>
</dbReference>
<organism evidence="13">
    <name type="scientific">Granulicella tundricola (strain ATCC BAA-1859 / DSM 23138 / MP5ACTX9)</name>
    <dbReference type="NCBI Taxonomy" id="1198114"/>
    <lineage>
        <taxon>Bacteria</taxon>
        <taxon>Pseudomonadati</taxon>
        <taxon>Acidobacteriota</taxon>
        <taxon>Terriglobia</taxon>
        <taxon>Terriglobales</taxon>
        <taxon>Acidobacteriaceae</taxon>
        <taxon>Granulicella</taxon>
    </lineage>
</organism>
<dbReference type="GO" id="GO:0006352">
    <property type="term" value="P:DNA-templated transcription initiation"/>
    <property type="evidence" value="ECO:0007669"/>
    <property type="project" value="InterPro"/>
</dbReference>
<dbReference type="PROSITE" id="PS00718">
    <property type="entry name" value="SIGMA54_2"/>
    <property type="match status" value="1"/>
</dbReference>
<dbReference type="EMBL" id="CP002480">
    <property type="protein sequence ID" value="ADW68227.1"/>
    <property type="molecule type" value="Genomic_DNA"/>
</dbReference>
<dbReference type="STRING" id="1198114.AciX9_1164"/>
<dbReference type="PANTHER" id="PTHR32248:SF4">
    <property type="entry name" value="RNA POLYMERASE SIGMA-54 FACTOR"/>
    <property type="match status" value="1"/>
</dbReference>
<dbReference type="PIRSF" id="PIRSF000774">
    <property type="entry name" value="RpoN"/>
    <property type="match status" value="1"/>
</dbReference>
<dbReference type="InterPro" id="IPR007046">
    <property type="entry name" value="RNA_pol_sigma_54_core-bd"/>
</dbReference>
<evidence type="ECO:0000259" key="10">
    <source>
        <dbReference type="Pfam" id="PF04552"/>
    </source>
</evidence>
<reference evidence="13" key="1">
    <citation type="submission" date="2011-01" db="EMBL/GenBank/DDBJ databases">
        <title>Complete sequence of chromosome of Acidobacterium sp. MP5ACTX9.</title>
        <authorList>
            <consortium name="US DOE Joint Genome Institute"/>
            <person name="Lucas S."/>
            <person name="Copeland A."/>
            <person name="Lapidus A."/>
            <person name="Cheng J.-F."/>
            <person name="Goodwin L."/>
            <person name="Pitluck S."/>
            <person name="Teshima H."/>
            <person name="Detter J.C."/>
            <person name="Han C."/>
            <person name="Tapia R."/>
            <person name="Land M."/>
            <person name="Hauser L."/>
            <person name="Kyrpides N."/>
            <person name="Ivanova N."/>
            <person name="Ovchinnikova G."/>
            <person name="Pagani I."/>
            <person name="Rawat S.R."/>
            <person name="Mannisto M."/>
            <person name="Haggblom M.M."/>
            <person name="Woyke T."/>
        </authorList>
    </citation>
    <scope>NUCLEOTIDE SEQUENCE [LARGE SCALE GENOMIC DNA]</scope>
    <source>
        <strain evidence="13">MP5ACTX9</strain>
    </source>
</reference>
<evidence type="ECO:0000313" key="13">
    <source>
        <dbReference type="Proteomes" id="UP000000343"/>
    </source>
</evidence>
<name>E8X3N6_GRATM</name>
<evidence type="ECO:0000256" key="5">
    <source>
        <dbReference type="ARBA" id="ARBA00023015"/>
    </source>
</evidence>
<comment type="similarity">
    <text evidence="1">Belongs to the sigma-54 factor family.</text>
</comment>
<dbReference type="PROSITE" id="PS00717">
    <property type="entry name" value="SIGMA54_1"/>
    <property type="match status" value="1"/>
</dbReference>
<dbReference type="InterPro" id="IPR038709">
    <property type="entry name" value="RpoN_core-bd_sf"/>
</dbReference>
<evidence type="ECO:0000259" key="11">
    <source>
        <dbReference type="Pfam" id="PF04963"/>
    </source>
</evidence>
<dbReference type="GO" id="GO:0016779">
    <property type="term" value="F:nucleotidyltransferase activity"/>
    <property type="evidence" value="ECO:0007669"/>
    <property type="project" value="UniProtKB-KW"/>
</dbReference>
<keyword evidence="4" id="KW-0548">Nucleotidyltransferase</keyword>
<gene>
    <name evidence="12" type="ordered locus">AciX9_1164</name>
</gene>
<evidence type="ECO:0000256" key="1">
    <source>
        <dbReference type="ARBA" id="ARBA00008798"/>
    </source>
</evidence>
<dbReference type="GO" id="GO:0000428">
    <property type="term" value="C:DNA-directed RNA polymerase complex"/>
    <property type="evidence" value="ECO:0007669"/>
    <property type="project" value="UniProtKB-KW"/>
</dbReference>
<keyword evidence="2" id="KW-0240">DNA-directed RNA polymerase</keyword>
<dbReference type="HOGENOM" id="CLU_020569_0_1_0"/>
<dbReference type="KEGG" id="acm:AciX9_1164"/>
<evidence type="ECO:0000256" key="4">
    <source>
        <dbReference type="ARBA" id="ARBA00022695"/>
    </source>
</evidence>
<dbReference type="PROSITE" id="PS50044">
    <property type="entry name" value="SIGMA54_3"/>
    <property type="match status" value="1"/>
</dbReference>
<feature type="domain" description="RNA polymerase sigma factor 54 core-binding" evidence="11">
    <location>
        <begin position="119"/>
        <end position="396"/>
    </location>
</feature>
<feature type="domain" description="RNA polymerase sigma factor 54 DNA-binding" evidence="10">
    <location>
        <begin position="411"/>
        <end position="568"/>
    </location>
</feature>
<dbReference type="PANTHER" id="PTHR32248">
    <property type="entry name" value="RNA POLYMERASE SIGMA-54 FACTOR"/>
    <property type="match status" value="1"/>
</dbReference>
<dbReference type="OrthoDB" id="9814402at2"/>
<dbReference type="InterPro" id="IPR000394">
    <property type="entry name" value="RNA_pol_sigma_54"/>
</dbReference>
<dbReference type="eggNOG" id="COG1508">
    <property type="taxonomic scope" value="Bacteria"/>
</dbReference>
<dbReference type="GO" id="GO:0016987">
    <property type="term" value="F:sigma factor activity"/>
    <property type="evidence" value="ECO:0007669"/>
    <property type="project" value="UniProtKB-KW"/>
</dbReference>
<evidence type="ECO:0000256" key="9">
    <source>
        <dbReference type="SAM" id="MobiDB-lite"/>
    </source>
</evidence>
<evidence type="ECO:0000256" key="8">
    <source>
        <dbReference type="ARBA" id="ARBA00023163"/>
    </source>
</evidence>
<keyword evidence="13" id="KW-1185">Reference proteome</keyword>
<dbReference type="PaxDb" id="1198114-AciX9_1164"/>
<dbReference type="Gene3D" id="1.10.10.60">
    <property type="entry name" value="Homeodomain-like"/>
    <property type="match status" value="1"/>
</dbReference>
<evidence type="ECO:0000256" key="7">
    <source>
        <dbReference type="ARBA" id="ARBA00023125"/>
    </source>
</evidence>
<dbReference type="Proteomes" id="UP000000343">
    <property type="component" value="Chromosome"/>
</dbReference>
<dbReference type="Pfam" id="PF00309">
    <property type="entry name" value="Sigma54_AID"/>
    <property type="match status" value="1"/>
</dbReference>
<sequence>MYLQPKLNLRVSQRQVLTPGLVQMVSVLALNKLELKDMINSEMVENPVLEELEESAASLDERTGIEGDRERSAEAVADEKVREEKDPFDEIDFGSYFQDYLDPGYKTASNFEEFDKPSFEHFLSQPSTLSDHLLWQLGSLTLKPDVRGAAELIVGNLDMNGYLTASEEELAEALGEALRAQVLPEPIPFDRHRVKGGVLVEEAVEPGVVQALAAEAVGGREFKAELKAVKTALEVVHALDPVGVGARDLRECLLLQIDAQKHEAEMMLRRRAKYADRVKLRAEAEDWGEVEVESAAAIDERGGDVFGTARHIVAQCLGLLQKKDMRELTKSCGKSPDEVQAAVEFIRTLDPRPGQRYNVSETRLIEPDVAFVKRDDVYVVVMNEEDMPTLRLNQGYRKMLKQKQTEKEVKDYVKERYKSAIQLLRNIEQRKNTIVRTCESIVRRQSEFLEHGESSLKPMMIKEVAEEIGVHPSTVSRAVANKYVHTQQGVYELRFFFSEGVNGPEGGDLPLVLLKRKVKKLIEEEDPRKPLTDDHLAAELKAQGINVTRRTVAKYREDLQIPSTHQRRVR</sequence>
<keyword evidence="8" id="KW-0804">Transcription</keyword>
<keyword evidence="5" id="KW-0805">Transcription regulation</keyword>
<protein>
    <submittedName>
        <fullName evidence="12">RNA polymerase, sigma 54 subunit, RpoN</fullName>
    </submittedName>
</protein>
<evidence type="ECO:0000256" key="2">
    <source>
        <dbReference type="ARBA" id="ARBA00022478"/>
    </source>
</evidence>
<dbReference type="Pfam" id="PF04552">
    <property type="entry name" value="Sigma54_DBD"/>
    <property type="match status" value="1"/>
</dbReference>
<dbReference type="Pfam" id="PF04963">
    <property type="entry name" value="Sigma54_CBD"/>
    <property type="match status" value="1"/>
</dbReference>
<evidence type="ECO:0000256" key="6">
    <source>
        <dbReference type="ARBA" id="ARBA00023082"/>
    </source>
</evidence>
<evidence type="ECO:0000313" key="12">
    <source>
        <dbReference type="EMBL" id="ADW68227.1"/>
    </source>
</evidence>
<dbReference type="InterPro" id="IPR007634">
    <property type="entry name" value="RNA_pol_sigma_54_DNA-bd"/>
</dbReference>
<dbReference type="NCBIfam" id="TIGR02395">
    <property type="entry name" value="rpoN_sigma"/>
    <property type="match status" value="1"/>
</dbReference>
<accession>E8X3N6</accession>
<dbReference type="AlphaFoldDB" id="E8X3N6"/>
<feature type="region of interest" description="Disordered" evidence="9">
    <location>
        <begin position="59"/>
        <end position="83"/>
    </location>
</feature>
<keyword evidence="6" id="KW-0731">Sigma factor</keyword>